<evidence type="ECO:0000313" key="8">
    <source>
        <dbReference type="EMBL" id="OEJ88584.1"/>
    </source>
</evidence>
<dbReference type="GO" id="GO:0061711">
    <property type="term" value="F:tRNA N(6)-L-threonylcarbamoyladenine synthase activity"/>
    <property type="evidence" value="ECO:0007669"/>
    <property type="project" value="UniProtKB-EC"/>
</dbReference>
<dbReference type="InterPro" id="IPR017861">
    <property type="entry name" value="KAE1/TsaD"/>
</dbReference>
<dbReference type="FunCoup" id="A0A1E5RNX2">
    <property type="interactions" value="420"/>
</dbReference>
<name>A0A1E5RNX2_9ASCO</name>
<keyword evidence="4" id="KW-0479">Metal-binding</keyword>
<dbReference type="InterPro" id="IPR043129">
    <property type="entry name" value="ATPase_NBD"/>
</dbReference>
<dbReference type="EMBL" id="LPNM01000005">
    <property type="protein sequence ID" value="OEJ88584.1"/>
    <property type="molecule type" value="Genomic_DNA"/>
</dbReference>
<evidence type="ECO:0000256" key="2">
    <source>
        <dbReference type="ARBA" id="ARBA00022679"/>
    </source>
</evidence>
<keyword evidence="9" id="KW-1185">Reference proteome</keyword>
<dbReference type="SUPFAM" id="SSF53067">
    <property type="entry name" value="Actin-like ATPase domain"/>
    <property type="match status" value="2"/>
</dbReference>
<keyword evidence="2 8" id="KW-0808">Transferase</keyword>
<reference evidence="9" key="1">
    <citation type="journal article" date="2016" name="Genome Announc.">
        <title>Genome sequences of three species of Hanseniaspora isolated from spontaneous wine fermentations.</title>
        <authorList>
            <person name="Sternes P.R."/>
            <person name="Lee D."/>
            <person name="Kutyna D.R."/>
            <person name="Borneman A.R."/>
        </authorList>
    </citation>
    <scope>NUCLEOTIDE SEQUENCE [LARGE SCALE GENOMIC DNA]</scope>
    <source>
        <strain evidence="9">AWRI3579</strain>
    </source>
</reference>
<dbReference type="PANTHER" id="PTHR11735:SF6">
    <property type="entry name" value="TRNA N6-ADENOSINE THREONYLCARBAMOYLTRANSFERASE, MITOCHONDRIAL"/>
    <property type="match status" value="1"/>
</dbReference>
<dbReference type="GO" id="GO:0046872">
    <property type="term" value="F:metal ion binding"/>
    <property type="evidence" value="ECO:0007669"/>
    <property type="project" value="UniProtKB-KW"/>
</dbReference>
<dbReference type="InterPro" id="IPR000905">
    <property type="entry name" value="Gcp-like_dom"/>
</dbReference>
<dbReference type="GO" id="GO:0005739">
    <property type="term" value="C:mitochondrion"/>
    <property type="evidence" value="ECO:0007669"/>
    <property type="project" value="TreeGrafter"/>
</dbReference>
<keyword evidence="3" id="KW-0819">tRNA processing</keyword>
<evidence type="ECO:0000259" key="7">
    <source>
        <dbReference type="Pfam" id="PF00814"/>
    </source>
</evidence>
<dbReference type="Proteomes" id="UP000095728">
    <property type="component" value="Unassembled WGS sequence"/>
</dbReference>
<keyword evidence="5" id="KW-0012">Acyltransferase</keyword>
<evidence type="ECO:0000256" key="5">
    <source>
        <dbReference type="ARBA" id="ARBA00023315"/>
    </source>
</evidence>
<dbReference type="PANTHER" id="PTHR11735">
    <property type="entry name" value="TRNA N6-ADENOSINE THREONYLCARBAMOYLTRANSFERASE"/>
    <property type="match status" value="1"/>
</dbReference>
<evidence type="ECO:0000256" key="1">
    <source>
        <dbReference type="ARBA" id="ARBA00012156"/>
    </source>
</evidence>
<organism evidence="8 9">
    <name type="scientific">Hanseniaspora osmophila</name>
    <dbReference type="NCBI Taxonomy" id="56408"/>
    <lineage>
        <taxon>Eukaryota</taxon>
        <taxon>Fungi</taxon>
        <taxon>Dikarya</taxon>
        <taxon>Ascomycota</taxon>
        <taxon>Saccharomycotina</taxon>
        <taxon>Saccharomycetes</taxon>
        <taxon>Saccharomycodales</taxon>
        <taxon>Saccharomycodaceae</taxon>
        <taxon>Hanseniaspora</taxon>
    </lineage>
</organism>
<feature type="domain" description="Gcp-like" evidence="7">
    <location>
        <begin position="55"/>
        <end position="355"/>
    </location>
</feature>
<dbReference type="NCBIfam" id="TIGR00329">
    <property type="entry name" value="gcp_kae1"/>
    <property type="match status" value="1"/>
</dbReference>
<dbReference type="InParanoid" id="A0A1E5RNX2"/>
<sequence length="393" mass="44194">MYVRRTLQKYASFSIKSCTYNFLRRYNVLAIETSCDDTCVSIVNTEGEILVDLKKSLKTVEEDGGIIPTKAHIHHQVEIGDLARKALEDANVSLSKDIEFIACTRGPGMPGSLGIGYDFAKGLSVASGKPLIGVHHMLGHLLMPTMFDSSITFPNYSMLCSGGHTVLVYSENLYTHNIIVDTLDIAIGDSLDKCGRELGLKSNMIGKEMEKYINDEFIAKGRVDDAQEINQLTKKYPITEPLKYNLKQHPKFVSFSFSGYLSNLKKIIQDNDKVDKPGLCYLIQEHHFKHLINKINDARKYKMLPRENVPLILSGGVGSNLRLRAKLEHEVSSIFSSFHFPPVRMCTDNAVMIGWAGIKLYDTLKLKTNYNTSPIRKWPLDELLTVDGWAKVE</sequence>
<dbReference type="Gene3D" id="3.30.420.40">
    <property type="match status" value="2"/>
</dbReference>
<gene>
    <name evidence="8" type="ORF">AWRI3579_g914</name>
</gene>
<dbReference type="PRINTS" id="PR00789">
    <property type="entry name" value="OSIALOPTASE"/>
</dbReference>
<evidence type="ECO:0000256" key="3">
    <source>
        <dbReference type="ARBA" id="ARBA00022694"/>
    </source>
</evidence>
<comment type="caution">
    <text evidence="8">The sequence shown here is derived from an EMBL/GenBank/DDBJ whole genome shotgun (WGS) entry which is preliminary data.</text>
</comment>
<dbReference type="EC" id="2.3.1.234" evidence="1"/>
<dbReference type="GO" id="GO:0072670">
    <property type="term" value="P:mitochondrial tRNA threonylcarbamoyladenosine modification"/>
    <property type="evidence" value="ECO:0007669"/>
    <property type="project" value="TreeGrafter"/>
</dbReference>
<protein>
    <recommendedName>
        <fullName evidence="1">N(6)-L-threonylcarbamoyladenine synthase</fullName>
        <ecNumber evidence="1">2.3.1.234</ecNumber>
    </recommendedName>
</protein>
<evidence type="ECO:0000313" key="9">
    <source>
        <dbReference type="Proteomes" id="UP000095728"/>
    </source>
</evidence>
<evidence type="ECO:0000256" key="4">
    <source>
        <dbReference type="ARBA" id="ARBA00022723"/>
    </source>
</evidence>
<accession>A0A1E5RNX2</accession>
<dbReference type="Pfam" id="PF00814">
    <property type="entry name" value="TsaD"/>
    <property type="match status" value="1"/>
</dbReference>
<dbReference type="STRING" id="56408.A0A1E5RNX2"/>
<proteinExistence type="predicted"/>
<dbReference type="OrthoDB" id="10259622at2759"/>
<dbReference type="AlphaFoldDB" id="A0A1E5RNX2"/>
<evidence type="ECO:0000256" key="6">
    <source>
        <dbReference type="ARBA" id="ARBA00048117"/>
    </source>
</evidence>
<comment type="catalytic activity">
    <reaction evidence="6">
        <text>L-threonylcarbamoyladenylate + adenosine(37) in tRNA = N(6)-L-threonylcarbamoyladenosine(37) in tRNA + AMP + H(+)</text>
        <dbReference type="Rhea" id="RHEA:37059"/>
        <dbReference type="Rhea" id="RHEA-COMP:10162"/>
        <dbReference type="Rhea" id="RHEA-COMP:10163"/>
        <dbReference type="ChEBI" id="CHEBI:15378"/>
        <dbReference type="ChEBI" id="CHEBI:73682"/>
        <dbReference type="ChEBI" id="CHEBI:74411"/>
        <dbReference type="ChEBI" id="CHEBI:74418"/>
        <dbReference type="ChEBI" id="CHEBI:456215"/>
        <dbReference type="EC" id="2.3.1.234"/>
    </reaction>
</comment>